<dbReference type="Proteomes" id="UP001165121">
    <property type="component" value="Unassembled WGS sequence"/>
</dbReference>
<dbReference type="CDD" id="cd01647">
    <property type="entry name" value="RT_LTR"/>
    <property type="match status" value="1"/>
</dbReference>
<dbReference type="InterPro" id="IPR043128">
    <property type="entry name" value="Rev_trsase/Diguanyl_cyclase"/>
</dbReference>
<sequence>MVQAGKFRPNTSAVLVPTFCVKKPVGCRIVHDYRHLNLAMILPAIPMPRKEDTFDAMSGSHWFSCMDLFWGYYQIKLRESDNPFTAISTPDGSFEYLGTPMRLSGSPWKFNRLLQIVFKDLRYVMRIYFDGIYVFTQSEDVADRVEALDRVLERCGEQTLLS</sequence>
<dbReference type="OrthoDB" id="124337at2759"/>
<dbReference type="AlphaFoldDB" id="A0A9W6WWZ2"/>
<dbReference type="Gene3D" id="3.30.70.270">
    <property type="match status" value="1"/>
</dbReference>
<dbReference type="EMBL" id="BSXT01000163">
    <property type="protein sequence ID" value="GMF19514.1"/>
    <property type="molecule type" value="Genomic_DNA"/>
</dbReference>
<dbReference type="InterPro" id="IPR053134">
    <property type="entry name" value="RNA-dir_DNA_polymerase"/>
</dbReference>
<evidence type="ECO:0000313" key="3">
    <source>
        <dbReference type="Proteomes" id="UP001165121"/>
    </source>
</evidence>
<dbReference type="InterPro" id="IPR043502">
    <property type="entry name" value="DNA/RNA_pol_sf"/>
</dbReference>
<dbReference type="PANTHER" id="PTHR24559">
    <property type="entry name" value="TRANSPOSON TY3-I GAG-POL POLYPROTEIN"/>
    <property type="match status" value="1"/>
</dbReference>
<dbReference type="PANTHER" id="PTHR24559:SF444">
    <property type="entry name" value="REVERSE TRANSCRIPTASE DOMAIN-CONTAINING PROTEIN"/>
    <property type="match status" value="1"/>
</dbReference>
<evidence type="ECO:0000313" key="2">
    <source>
        <dbReference type="EMBL" id="GMF19514.1"/>
    </source>
</evidence>
<evidence type="ECO:0000259" key="1">
    <source>
        <dbReference type="Pfam" id="PF00078"/>
    </source>
</evidence>
<dbReference type="Gene3D" id="3.10.10.10">
    <property type="entry name" value="HIV Type 1 Reverse Transcriptase, subunit A, domain 1"/>
    <property type="match status" value="1"/>
</dbReference>
<feature type="domain" description="Reverse transcriptase" evidence="1">
    <location>
        <begin position="25"/>
        <end position="158"/>
    </location>
</feature>
<dbReference type="Pfam" id="PF00078">
    <property type="entry name" value="RVT_1"/>
    <property type="match status" value="1"/>
</dbReference>
<comment type="caution">
    <text evidence="2">The sequence shown here is derived from an EMBL/GenBank/DDBJ whole genome shotgun (WGS) entry which is preliminary data.</text>
</comment>
<name>A0A9W6WWZ2_9STRA</name>
<dbReference type="InterPro" id="IPR000477">
    <property type="entry name" value="RT_dom"/>
</dbReference>
<reference evidence="2" key="1">
    <citation type="submission" date="2023-04" db="EMBL/GenBank/DDBJ databases">
        <title>Phytophthora fragariaefolia NBRC 109709.</title>
        <authorList>
            <person name="Ichikawa N."/>
            <person name="Sato H."/>
            <person name="Tonouchi N."/>
        </authorList>
    </citation>
    <scope>NUCLEOTIDE SEQUENCE</scope>
    <source>
        <strain evidence="2">NBRC 109709</strain>
    </source>
</reference>
<accession>A0A9W6WWZ2</accession>
<gene>
    <name evidence="2" type="ORF">Pfra01_000205400</name>
</gene>
<proteinExistence type="predicted"/>
<keyword evidence="3" id="KW-1185">Reference proteome</keyword>
<dbReference type="SUPFAM" id="SSF56672">
    <property type="entry name" value="DNA/RNA polymerases"/>
    <property type="match status" value="1"/>
</dbReference>
<organism evidence="2 3">
    <name type="scientific">Phytophthora fragariaefolia</name>
    <dbReference type="NCBI Taxonomy" id="1490495"/>
    <lineage>
        <taxon>Eukaryota</taxon>
        <taxon>Sar</taxon>
        <taxon>Stramenopiles</taxon>
        <taxon>Oomycota</taxon>
        <taxon>Peronosporomycetes</taxon>
        <taxon>Peronosporales</taxon>
        <taxon>Peronosporaceae</taxon>
        <taxon>Phytophthora</taxon>
    </lineage>
</organism>
<protein>
    <submittedName>
        <fullName evidence="2">Unnamed protein product</fullName>
    </submittedName>
</protein>